<feature type="non-terminal residue" evidence="2">
    <location>
        <position position="188"/>
    </location>
</feature>
<feature type="region of interest" description="Disordered" evidence="1">
    <location>
        <begin position="1"/>
        <end position="38"/>
    </location>
</feature>
<evidence type="ECO:0000313" key="3">
    <source>
        <dbReference type="Proteomes" id="UP000837857"/>
    </source>
</evidence>
<feature type="compositionally biased region" description="Pro residues" evidence="1">
    <location>
        <begin position="155"/>
        <end position="171"/>
    </location>
</feature>
<dbReference type="EMBL" id="OW152823">
    <property type="protein sequence ID" value="CAH2039532.1"/>
    <property type="molecule type" value="Genomic_DNA"/>
</dbReference>
<feature type="compositionally biased region" description="Acidic residues" evidence="1">
    <location>
        <begin position="1"/>
        <end position="10"/>
    </location>
</feature>
<feature type="compositionally biased region" description="Basic residues" evidence="1">
    <location>
        <begin position="106"/>
        <end position="124"/>
    </location>
</feature>
<feature type="compositionally biased region" description="Low complexity" evidence="1">
    <location>
        <begin position="85"/>
        <end position="94"/>
    </location>
</feature>
<feature type="region of interest" description="Disordered" evidence="1">
    <location>
        <begin position="81"/>
        <end position="188"/>
    </location>
</feature>
<evidence type="ECO:0000313" key="2">
    <source>
        <dbReference type="EMBL" id="CAH2039532.1"/>
    </source>
</evidence>
<name>A0ABN8HXN5_9NEOP</name>
<accession>A0ABN8HXN5</accession>
<dbReference type="Proteomes" id="UP000837857">
    <property type="component" value="Chromosome 11"/>
</dbReference>
<protein>
    <submittedName>
        <fullName evidence="2">Uncharacterized protein</fullName>
    </submittedName>
</protein>
<evidence type="ECO:0000256" key="1">
    <source>
        <dbReference type="SAM" id="MobiDB-lite"/>
    </source>
</evidence>
<reference evidence="2" key="1">
    <citation type="submission" date="2022-03" db="EMBL/GenBank/DDBJ databases">
        <authorList>
            <person name="Martin H S."/>
        </authorList>
    </citation>
    <scope>NUCLEOTIDE SEQUENCE</scope>
</reference>
<proteinExistence type="predicted"/>
<organism evidence="2 3">
    <name type="scientific">Iphiclides podalirius</name>
    <name type="common">scarce swallowtail</name>
    <dbReference type="NCBI Taxonomy" id="110791"/>
    <lineage>
        <taxon>Eukaryota</taxon>
        <taxon>Metazoa</taxon>
        <taxon>Ecdysozoa</taxon>
        <taxon>Arthropoda</taxon>
        <taxon>Hexapoda</taxon>
        <taxon>Insecta</taxon>
        <taxon>Pterygota</taxon>
        <taxon>Neoptera</taxon>
        <taxon>Endopterygota</taxon>
        <taxon>Lepidoptera</taxon>
        <taxon>Glossata</taxon>
        <taxon>Ditrysia</taxon>
        <taxon>Papilionoidea</taxon>
        <taxon>Papilionidae</taxon>
        <taxon>Papilioninae</taxon>
        <taxon>Iphiclides</taxon>
    </lineage>
</organism>
<gene>
    <name evidence="2" type="ORF">IPOD504_LOCUS1750</name>
</gene>
<sequence length="188" mass="19774">MSGGDNEECNGDVSGAGGGGGERRSCAGGGGGGGDTEDAELRARSLFIDAMRWPCGLRERRRGLIRRCCGADGGPVGGGWRTICGRRPAGARGVARGGGGGAARERARKKASGRRARIRRRRAPFTRSTPAGAPPKPTPAPRRRRRRRPSLGRPALPPLGPHRPAPHPPDPLGDFPQFHRRAVETGSD</sequence>
<keyword evidence="3" id="KW-1185">Reference proteome</keyword>
<feature type="compositionally biased region" description="Basic residues" evidence="1">
    <location>
        <begin position="141"/>
        <end position="150"/>
    </location>
</feature>